<dbReference type="Pfam" id="PF07816">
    <property type="entry name" value="DUF1645"/>
    <property type="match status" value="1"/>
</dbReference>
<feature type="compositionally biased region" description="Basic and acidic residues" evidence="1">
    <location>
        <begin position="346"/>
        <end position="362"/>
    </location>
</feature>
<protein>
    <submittedName>
        <fullName evidence="2">Uncharacterized protein</fullName>
    </submittedName>
</protein>
<name>A0AAP0E6P9_9MAGN</name>
<dbReference type="PANTHER" id="PTHR33095">
    <property type="entry name" value="OS07G0619500 PROTEIN"/>
    <property type="match status" value="1"/>
</dbReference>
<proteinExistence type="predicted"/>
<sequence>MCRHHPHSSLEARPRSDHTRNSHNYPSNLPLTNPPTEDITVTSVLNCRCTYKYSLRISATSTWLAQSFISDSLQKIMVHENPNNGEEESDLENLRNPNNGEGDSIEEEEEVDSACSTPYVSAHSSPSRGPSRCFFSAPASPMHFVLDENMFLEQSGSFEFEFEFEFESAARHSDGSGWIGGSSSMMSSADELFLNGQIRPMKVDRMMERFDLLRNKRGEEKEQEDCSSRSGRDLIRYCRDDPSLHRRARSLTPHRNNPPWNQEVDKEGVIVASEEEAITTSVSSACSSRSSSTSSGRSSKRWEFLKDFLRSKSEGRANANAKEKFWYAMAAKEKKSSKPSKPSKCSTERKKSGPSSSDEKKSKCSSGGGKRRLSAHEMHYTANRAQSEEMRKRTFLPYRQGLLGCLGFGSKSYGAMNGFARALNPVSSR</sequence>
<dbReference type="Proteomes" id="UP001420932">
    <property type="component" value="Unassembled WGS sequence"/>
</dbReference>
<feature type="compositionally biased region" description="Polar residues" evidence="1">
    <location>
        <begin position="114"/>
        <end position="128"/>
    </location>
</feature>
<dbReference type="AlphaFoldDB" id="A0AAP0E6P9"/>
<dbReference type="PANTHER" id="PTHR33095:SF57">
    <property type="entry name" value="EXPRESSED PROTEIN"/>
    <property type="match status" value="1"/>
</dbReference>
<gene>
    <name evidence="2" type="ORF">Syun_028724</name>
</gene>
<evidence type="ECO:0000313" key="2">
    <source>
        <dbReference type="EMBL" id="KAK9086330.1"/>
    </source>
</evidence>
<organism evidence="2 3">
    <name type="scientific">Stephania yunnanensis</name>
    <dbReference type="NCBI Taxonomy" id="152371"/>
    <lineage>
        <taxon>Eukaryota</taxon>
        <taxon>Viridiplantae</taxon>
        <taxon>Streptophyta</taxon>
        <taxon>Embryophyta</taxon>
        <taxon>Tracheophyta</taxon>
        <taxon>Spermatophyta</taxon>
        <taxon>Magnoliopsida</taxon>
        <taxon>Ranunculales</taxon>
        <taxon>Menispermaceae</taxon>
        <taxon>Menispermoideae</taxon>
        <taxon>Cissampelideae</taxon>
        <taxon>Stephania</taxon>
    </lineage>
</organism>
<reference evidence="2 3" key="1">
    <citation type="submission" date="2024-01" db="EMBL/GenBank/DDBJ databases">
        <title>Genome assemblies of Stephania.</title>
        <authorList>
            <person name="Yang L."/>
        </authorList>
    </citation>
    <scope>NUCLEOTIDE SEQUENCE [LARGE SCALE GENOMIC DNA]</scope>
    <source>
        <strain evidence="2">YNDBR</strain>
        <tissue evidence="2">Leaf</tissue>
    </source>
</reference>
<feature type="region of interest" description="Disordered" evidence="1">
    <location>
        <begin position="331"/>
        <end position="376"/>
    </location>
</feature>
<dbReference type="EMBL" id="JBBNAF010000013">
    <property type="protein sequence ID" value="KAK9086330.1"/>
    <property type="molecule type" value="Genomic_DNA"/>
</dbReference>
<comment type="caution">
    <text evidence="2">The sequence shown here is derived from an EMBL/GenBank/DDBJ whole genome shotgun (WGS) entry which is preliminary data.</text>
</comment>
<feature type="compositionally biased region" description="Acidic residues" evidence="1">
    <location>
        <begin position="103"/>
        <end position="112"/>
    </location>
</feature>
<feature type="region of interest" description="Disordered" evidence="1">
    <location>
        <begin position="1"/>
        <end position="34"/>
    </location>
</feature>
<keyword evidence="3" id="KW-1185">Reference proteome</keyword>
<accession>A0AAP0E6P9</accession>
<dbReference type="InterPro" id="IPR012442">
    <property type="entry name" value="DUF1645_plant"/>
</dbReference>
<feature type="region of interest" description="Disordered" evidence="1">
    <location>
        <begin position="82"/>
        <end position="129"/>
    </location>
</feature>
<evidence type="ECO:0000256" key="1">
    <source>
        <dbReference type="SAM" id="MobiDB-lite"/>
    </source>
</evidence>
<feature type="compositionally biased region" description="Basic and acidic residues" evidence="1">
    <location>
        <begin position="8"/>
        <end position="20"/>
    </location>
</feature>
<evidence type="ECO:0000313" key="3">
    <source>
        <dbReference type="Proteomes" id="UP001420932"/>
    </source>
</evidence>
<feature type="compositionally biased region" description="Polar residues" evidence="1">
    <location>
        <begin position="22"/>
        <end position="34"/>
    </location>
</feature>